<keyword evidence="4" id="KW-1185">Reference proteome</keyword>
<sequence length="455" mass="49736">MKKRVLSLILVFLLIIASLAACAKKSDEKSQETDSKGGKTEETADASVTAEPEEASTLSGKIVYWSMWQETEPQANILKSAIASFEKANPNCKVTVEWTGRTIKDVILPALESGEQIDIFDTDPNNIYKADASKLLDLTELYNSKSLQGTETVKDSLLGGLVSLDETMSQNAGLTGYHSLPYSPYVVSFFYNKAQFEQAGINAVPKTWDEFDAVCAKLVAAGLTPFTVDDAYRDLIYSFYMQRAIGSEACAALVQGTADSKSKWDDPMVKQMLSTMEDYAKKGYFSDNIDTNIYPAGQSEFALGNATMTVNGSWFPSEVANMVDEDFQWGEFAFPTVAGSSVPITENNIGGQSFMVNADTKNKEAVFELLRYFISNETQQKFTESGLVPCTKSTDWPASVSDQKAIVESLTSNVDWGAGMETDFGMSVVLTELTKVMAGDQTADDALTKIKSLIK</sequence>
<feature type="region of interest" description="Disordered" evidence="1">
    <location>
        <begin position="27"/>
        <end position="54"/>
    </location>
</feature>
<organism evidence="3 4">
    <name type="scientific">Anaerocolumna xylanovorans DSM 12503</name>
    <dbReference type="NCBI Taxonomy" id="1121345"/>
    <lineage>
        <taxon>Bacteria</taxon>
        <taxon>Bacillati</taxon>
        <taxon>Bacillota</taxon>
        <taxon>Clostridia</taxon>
        <taxon>Lachnospirales</taxon>
        <taxon>Lachnospiraceae</taxon>
        <taxon>Anaerocolumna</taxon>
    </lineage>
</organism>
<dbReference type="Gene3D" id="3.40.190.10">
    <property type="entry name" value="Periplasmic binding protein-like II"/>
    <property type="match status" value="1"/>
</dbReference>
<evidence type="ECO:0000313" key="4">
    <source>
        <dbReference type="Proteomes" id="UP000184612"/>
    </source>
</evidence>
<dbReference type="EMBL" id="FRFD01000003">
    <property type="protein sequence ID" value="SHO43776.1"/>
    <property type="molecule type" value="Genomic_DNA"/>
</dbReference>
<dbReference type="PANTHER" id="PTHR43649">
    <property type="entry name" value="ARABINOSE-BINDING PROTEIN-RELATED"/>
    <property type="match status" value="1"/>
</dbReference>
<dbReference type="SUPFAM" id="SSF53850">
    <property type="entry name" value="Periplasmic binding protein-like II"/>
    <property type="match status" value="1"/>
</dbReference>
<dbReference type="Proteomes" id="UP000184612">
    <property type="component" value="Unassembled WGS sequence"/>
</dbReference>
<dbReference type="PROSITE" id="PS51257">
    <property type="entry name" value="PROKAR_LIPOPROTEIN"/>
    <property type="match status" value="1"/>
</dbReference>
<evidence type="ECO:0000256" key="1">
    <source>
        <dbReference type="SAM" id="MobiDB-lite"/>
    </source>
</evidence>
<proteinExistence type="predicted"/>
<name>A0A1M7XXT2_9FIRM</name>
<feature type="signal peptide" evidence="2">
    <location>
        <begin position="1"/>
        <end position="23"/>
    </location>
</feature>
<keyword evidence="2" id="KW-0732">Signal</keyword>
<evidence type="ECO:0000256" key="2">
    <source>
        <dbReference type="SAM" id="SignalP"/>
    </source>
</evidence>
<dbReference type="PANTHER" id="PTHR43649:SF12">
    <property type="entry name" value="DIACETYLCHITOBIOSE BINDING PROTEIN DASA"/>
    <property type="match status" value="1"/>
</dbReference>
<dbReference type="AlphaFoldDB" id="A0A1M7XXT2"/>
<dbReference type="OrthoDB" id="367242at2"/>
<dbReference type="InterPro" id="IPR050490">
    <property type="entry name" value="Bact_solute-bd_prot1"/>
</dbReference>
<dbReference type="STRING" id="1121345.SAMN02745217_00351"/>
<feature type="chain" id="PRO_5013223876" evidence="2">
    <location>
        <begin position="24"/>
        <end position="455"/>
    </location>
</feature>
<dbReference type="InterPro" id="IPR006059">
    <property type="entry name" value="SBP"/>
</dbReference>
<gene>
    <name evidence="3" type="ORF">SAMN02745217_00351</name>
</gene>
<feature type="compositionally biased region" description="Basic and acidic residues" evidence="1">
    <location>
        <begin position="27"/>
        <end position="42"/>
    </location>
</feature>
<evidence type="ECO:0000313" key="3">
    <source>
        <dbReference type="EMBL" id="SHO43776.1"/>
    </source>
</evidence>
<dbReference type="RefSeq" id="WP_073587083.1">
    <property type="nucleotide sequence ID" value="NZ_FRFD01000003.1"/>
</dbReference>
<dbReference type="Pfam" id="PF01547">
    <property type="entry name" value="SBP_bac_1"/>
    <property type="match status" value="1"/>
</dbReference>
<protein>
    <submittedName>
        <fullName evidence="3">Raffinose/stachyose/melibiose transport system substrate-binding protein</fullName>
    </submittedName>
</protein>
<accession>A0A1M7XXT2</accession>
<reference evidence="3 4" key="1">
    <citation type="submission" date="2016-12" db="EMBL/GenBank/DDBJ databases">
        <authorList>
            <person name="Song W.-J."/>
            <person name="Kurnit D.M."/>
        </authorList>
    </citation>
    <scope>NUCLEOTIDE SEQUENCE [LARGE SCALE GENOMIC DNA]</scope>
    <source>
        <strain evidence="3 4">DSM 12503</strain>
    </source>
</reference>